<dbReference type="GO" id="GO:0005737">
    <property type="term" value="C:cytoplasm"/>
    <property type="evidence" value="ECO:0007669"/>
    <property type="project" value="UniProtKB-SubCell"/>
</dbReference>
<dbReference type="FunFam" id="4.10.60.30:FF:000001">
    <property type="entry name" value="nanos homolog 3"/>
    <property type="match status" value="1"/>
</dbReference>
<dbReference type="InterPro" id="IPR038129">
    <property type="entry name" value="Nanos_sf"/>
</dbReference>
<dbReference type="AlphaFoldDB" id="A0A5K3FNY0"/>
<keyword evidence="2" id="KW-0963">Cytoplasm</keyword>
<comment type="similarity">
    <text evidence="8">Belongs to the nanos family.</text>
</comment>
<evidence type="ECO:0000259" key="9">
    <source>
        <dbReference type="PROSITE" id="PS51522"/>
    </source>
</evidence>
<protein>
    <submittedName>
        <fullName evidence="10">Nanos-type domain-containing protein</fullName>
    </submittedName>
</protein>
<dbReference type="Gene3D" id="4.10.60.30">
    <property type="entry name" value="Nanos, RNA-binding domain"/>
    <property type="match status" value="1"/>
</dbReference>
<dbReference type="GO" id="GO:0003723">
    <property type="term" value="F:RNA binding"/>
    <property type="evidence" value="ECO:0007669"/>
    <property type="project" value="UniProtKB-UniRule"/>
</dbReference>
<dbReference type="GO" id="GO:0008270">
    <property type="term" value="F:zinc ion binding"/>
    <property type="evidence" value="ECO:0007669"/>
    <property type="project" value="UniProtKB-KW"/>
</dbReference>
<dbReference type="InterPro" id="IPR008705">
    <property type="entry name" value="Nanos/Xcar2"/>
</dbReference>
<evidence type="ECO:0000256" key="8">
    <source>
        <dbReference type="PROSITE-ProRule" id="PRU00855"/>
    </source>
</evidence>
<evidence type="ECO:0000256" key="6">
    <source>
        <dbReference type="ARBA" id="ARBA00022845"/>
    </source>
</evidence>
<keyword evidence="3" id="KW-0479">Metal-binding</keyword>
<dbReference type="WBParaSite" id="MCU_009857-RA">
    <property type="protein sequence ID" value="MCU_009857-RA"/>
    <property type="gene ID" value="MCU_009857"/>
</dbReference>
<dbReference type="GO" id="GO:0006417">
    <property type="term" value="P:regulation of translation"/>
    <property type="evidence" value="ECO:0007669"/>
    <property type="project" value="UniProtKB-UniRule"/>
</dbReference>
<dbReference type="PROSITE" id="PS51522">
    <property type="entry name" value="ZF_NANOS"/>
    <property type="match status" value="1"/>
</dbReference>
<dbReference type="PANTHER" id="PTHR12887">
    <property type="entry name" value="NANOS PROTEIN"/>
    <property type="match status" value="1"/>
</dbReference>
<evidence type="ECO:0000256" key="7">
    <source>
        <dbReference type="ARBA" id="ARBA00022884"/>
    </source>
</evidence>
<evidence type="ECO:0000256" key="1">
    <source>
        <dbReference type="ARBA" id="ARBA00004496"/>
    </source>
</evidence>
<evidence type="ECO:0000256" key="4">
    <source>
        <dbReference type="ARBA" id="ARBA00022771"/>
    </source>
</evidence>
<keyword evidence="5" id="KW-0862">Zinc</keyword>
<evidence type="ECO:0000256" key="2">
    <source>
        <dbReference type="ARBA" id="ARBA00022490"/>
    </source>
</evidence>
<evidence type="ECO:0000256" key="3">
    <source>
        <dbReference type="ARBA" id="ARBA00022723"/>
    </source>
</evidence>
<keyword evidence="7 8" id="KW-0694">RNA-binding</keyword>
<name>A0A5K3FNY0_MESCO</name>
<evidence type="ECO:0000256" key="5">
    <source>
        <dbReference type="ARBA" id="ARBA00022833"/>
    </source>
</evidence>
<organism evidence="10">
    <name type="scientific">Mesocestoides corti</name>
    <name type="common">Flatworm</name>
    <dbReference type="NCBI Taxonomy" id="53468"/>
    <lineage>
        <taxon>Eukaryota</taxon>
        <taxon>Metazoa</taxon>
        <taxon>Spiralia</taxon>
        <taxon>Lophotrochozoa</taxon>
        <taxon>Platyhelminthes</taxon>
        <taxon>Cestoda</taxon>
        <taxon>Eucestoda</taxon>
        <taxon>Cyclophyllidea</taxon>
        <taxon>Mesocestoididae</taxon>
        <taxon>Mesocestoides</taxon>
    </lineage>
</organism>
<dbReference type="Pfam" id="PF05741">
    <property type="entry name" value="zf-nanos"/>
    <property type="match status" value="1"/>
</dbReference>
<reference evidence="10" key="1">
    <citation type="submission" date="2019-11" db="UniProtKB">
        <authorList>
            <consortium name="WormBaseParasite"/>
        </authorList>
    </citation>
    <scope>IDENTIFICATION</scope>
</reference>
<evidence type="ECO:0000313" key="10">
    <source>
        <dbReference type="WBParaSite" id="MCU_009857-RA"/>
    </source>
</evidence>
<accession>A0A5K3FNY0</accession>
<dbReference type="InterPro" id="IPR024161">
    <property type="entry name" value="Znf_nanos-typ"/>
</dbReference>
<sequence length="224" mass="24694">MTTPDSLLWGALSSSSRSLSPISNQASPPWWPPEGAIYQVSQTRGERYFLALEQIGRWQELIKTHYDHGMPIGSAVLSRLVNFLGQLIPLIRHLSEANMDLCVFCRNNNETFEMYTSHKVKDRAGRVMCPVLRRFVCPLCTATGDNAHTIRYCPLSAQNAAASLRMRALTSAQRPSGTTQNLSGPPVSAWDSSVSAAGGTLGRFRGSNPVDRLLVEVYNNLSLK</sequence>
<feature type="domain" description="Nanos-type" evidence="9">
    <location>
        <begin position="101"/>
        <end position="155"/>
    </location>
</feature>
<keyword evidence="4 8" id="KW-0863">Zinc-finger</keyword>
<proteinExistence type="inferred from homology"/>
<keyword evidence="6 8" id="KW-0810">Translation regulation</keyword>
<comment type="subcellular location">
    <subcellularLocation>
        <location evidence="1">Cytoplasm</location>
    </subcellularLocation>
</comment>